<reference evidence="5 6" key="1">
    <citation type="submission" date="2017-06" db="EMBL/GenBank/DDBJ databases">
        <authorList>
            <consortium name="Pathogen Informatics"/>
        </authorList>
    </citation>
    <scope>NUCLEOTIDE SEQUENCE [LARGE SCALE GENOMIC DNA]</scope>
    <source>
        <strain evidence="5 6">NCTC13788</strain>
    </source>
</reference>
<dbReference type="EMBL" id="LT906439">
    <property type="protein sequence ID" value="SNU86989.1"/>
    <property type="molecule type" value="Genomic_DNA"/>
</dbReference>
<keyword evidence="3" id="KW-1133">Transmembrane helix</keyword>
<keyword evidence="5" id="KW-0858">Xylan degradation</keyword>
<dbReference type="GO" id="GO:0046872">
    <property type="term" value="F:metal ion binding"/>
    <property type="evidence" value="ECO:0007669"/>
    <property type="project" value="UniProtKB-KW"/>
</dbReference>
<name>A0A239SP02_9STRE</name>
<dbReference type="InterPro" id="IPR002509">
    <property type="entry name" value="NODB_dom"/>
</dbReference>
<feature type="domain" description="NodB homology" evidence="4">
    <location>
        <begin position="291"/>
        <end position="465"/>
    </location>
</feature>
<dbReference type="Pfam" id="PF01522">
    <property type="entry name" value="Polysacc_deac_1"/>
    <property type="match status" value="1"/>
</dbReference>
<dbReference type="OrthoDB" id="9812065at2"/>
<dbReference type="RefSeq" id="WP_018373751.1">
    <property type="nucleotide sequence ID" value="NZ_LT906439.1"/>
</dbReference>
<keyword evidence="5" id="KW-0624">Polysaccharide degradation</keyword>
<keyword evidence="3" id="KW-0812">Transmembrane</keyword>
<evidence type="ECO:0000313" key="5">
    <source>
        <dbReference type="EMBL" id="SNU86989.1"/>
    </source>
</evidence>
<dbReference type="InterPro" id="IPR011330">
    <property type="entry name" value="Glyco_hydro/deAcase_b/a-brl"/>
</dbReference>
<dbReference type="Gene3D" id="3.90.640.30">
    <property type="match status" value="1"/>
</dbReference>
<dbReference type="eggNOG" id="COG0726">
    <property type="taxonomic scope" value="Bacteria"/>
</dbReference>
<dbReference type="CDD" id="cd10954">
    <property type="entry name" value="CE4_CtAXE_like"/>
    <property type="match status" value="1"/>
</dbReference>
<organism evidence="5 6">
    <name type="scientific">Streptococcus merionis</name>
    <dbReference type="NCBI Taxonomy" id="400065"/>
    <lineage>
        <taxon>Bacteria</taxon>
        <taxon>Bacillati</taxon>
        <taxon>Bacillota</taxon>
        <taxon>Bacilli</taxon>
        <taxon>Lactobacillales</taxon>
        <taxon>Streptococcaceae</taxon>
        <taxon>Streptococcus</taxon>
    </lineage>
</organism>
<sequence>MDRKELIRKSKENQKKIAWSLAGGLLFCVLMGLGWRAYQQAEAHKQALKAAVLQLKDEQTQYHRSQGLMTSESLHDQETPLGLVSVLTDQAGQALPDLERLQTDRIKSLAKEKDVDLVTFTYQSQETSLANVKDVKLLEKHYRKTKTSYELLNDESPSLAQLYLKKDGTRFTLDDFLANKDNFVTAVSEKLSASGWTESDIKASVEQIRKESATLPIALTAHSILLPLGSKSTSVEMAFSEIYESIQADLLAGEARVAYDAYVAEKAAREAQEAYEAALRARGPNPVATGKVVALTFDDGPDPNTTRQLQKILRQNNVRATFFILGQKVAGNEALLCELRDEGHQLANHSWSHPDLTKLTPEQVHAEVANTQQAILNATGTLPTILRPPYGASNARVAQAAGLPIVNWTVDTLDWQSRNPVAILNQVKAQVHSGAVILMHDIHQTSVDAVQSVIDYLKAEGYSFVTVNELYGY</sequence>
<dbReference type="Pfam" id="PF18627">
    <property type="entry name" value="PgdA_N"/>
    <property type="match status" value="1"/>
</dbReference>
<dbReference type="Gene3D" id="3.20.20.370">
    <property type="entry name" value="Glycoside hydrolase/deacetylase"/>
    <property type="match status" value="1"/>
</dbReference>
<keyword evidence="6" id="KW-1185">Reference proteome</keyword>
<evidence type="ECO:0000256" key="3">
    <source>
        <dbReference type="SAM" id="Phobius"/>
    </source>
</evidence>
<evidence type="ECO:0000259" key="4">
    <source>
        <dbReference type="PROSITE" id="PS51677"/>
    </source>
</evidence>
<evidence type="ECO:0000256" key="1">
    <source>
        <dbReference type="ARBA" id="ARBA00022723"/>
    </source>
</evidence>
<dbReference type="SUPFAM" id="SSF88713">
    <property type="entry name" value="Glycoside hydrolase/deacetylase"/>
    <property type="match status" value="1"/>
</dbReference>
<keyword evidence="5" id="KW-0119">Carbohydrate metabolism</keyword>
<evidence type="ECO:0000313" key="6">
    <source>
        <dbReference type="Proteomes" id="UP000215185"/>
    </source>
</evidence>
<dbReference type="STRING" id="1123308.GCA_000380085_01195"/>
<dbReference type="GO" id="GO:0045493">
    <property type="term" value="P:xylan catabolic process"/>
    <property type="evidence" value="ECO:0007669"/>
    <property type="project" value="UniProtKB-KW"/>
</dbReference>
<dbReference type="KEGG" id="smen:SAMEA4412692_0467"/>
<accession>A0A239SP02</accession>
<keyword evidence="5" id="KW-0326">Glycosidase</keyword>
<dbReference type="GO" id="GO:0016798">
    <property type="term" value="F:hydrolase activity, acting on glycosyl bonds"/>
    <property type="evidence" value="ECO:0007669"/>
    <property type="project" value="UniProtKB-KW"/>
</dbReference>
<dbReference type="GO" id="GO:0016020">
    <property type="term" value="C:membrane"/>
    <property type="evidence" value="ECO:0007669"/>
    <property type="project" value="TreeGrafter"/>
</dbReference>
<dbReference type="InterPro" id="IPR040802">
    <property type="entry name" value="PgdA_N"/>
</dbReference>
<dbReference type="PROSITE" id="PS51677">
    <property type="entry name" value="NODB"/>
    <property type="match status" value="1"/>
</dbReference>
<evidence type="ECO:0000256" key="2">
    <source>
        <dbReference type="ARBA" id="ARBA00022801"/>
    </source>
</evidence>
<keyword evidence="1" id="KW-0479">Metal-binding</keyword>
<dbReference type="InterPro" id="IPR050248">
    <property type="entry name" value="Polysacc_deacetylase_ArnD"/>
</dbReference>
<protein>
    <submittedName>
        <fullName evidence="5">Xylanase/chitin deacetylase</fullName>
    </submittedName>
</protein>
<dbReference type="GO" id="GO:0016810">
    <property type="term" value="F:hydrolase activity, acting on carbon-nitrogen (but not peptide) bonds"/>
    <property type="evidence" value="ECO:0007669"/>
    <property type="project" value="InterPro"/>
</dbReference>
<dbReference type="PANTHER" id="PTHR10587">
    <property type="entry name" value="GLYCOSYL TRANSFERASE-RELATED"/>
    <property type="match status" value="1"/>
</dbReference>
<keyword evidence="2 5" id="KW-0378">Hydrolase</keyword>
<dbReference type="Proteomes" id="UP000215185">
    <property type="component" value="Chromosome 1"/>
</dbReference>
<keyword evidence="3" id="KW-0472">Membrane</keyword>
<dbReference type="PANTHER" id="PTHR10587:SF133">
    <property type="entry name" value="CHITIN DEACETYLASE 1-RELATED"/>
    <property type="match status" value="1"/>
</dbReference>
<proteinExistence type="predicted"/>
<dbReference type="SUPFAM" id="SSF144015">
    <property type="entry name" value="Peptidoglycan deacetylase N-terminal noncatalytic region"/>
    <property type="match status" value="1"/>
</dbReference>
<dbReference type="AlphaFoldDB" id="A0A239SP02"/>
<gene>
    <name evidence="5" type="primary">xynD</name>
    <name evidence="5" type="ORF">SAMEA4412692_00467</name>
</gene>
<feature type="transmembrane region" description="Helical" evidence="3">
    <location>
        <begin position="21"/>
        <end position="38"/>
    </location>
</feature>